<dbReference type="InterPro" id="IPR027470">
    <property type="entry name" value="Cation_efflux_CTD"/>
</dbReference>
<feature type="domain" description="Cation efflux protein transmembrane" evidence="9">
    <location>
        <begin position="145"/>
        <end position="329"/>
    </location>
</feature>
<dbReference type="GO" id="GO:0098771">
    <property type="term" value="P:inorganic ion homeostasis"/>
    <property type="evidence" value="ECO:0007669"/>
    <property type="project" value="UniProtKB-ARBA"/>
</dbReference>
<proteinExistence type="predicted"/>
<dbReference type="GO" id="GO:0012505">
    <property type="term" value="C:endomembrane system"/>
    <property type="evidence" value="ECO:0007669"/>
    <property type="project" value="UniProtKB-SubCell"/>
</dbReference>
<keyword evidence="4 8" id="KW-1133">Transmembrane helix</keyword>
<evidence type="ECO:0000256" key="5">
    <source>
        <dbReference type="ARBA" id="ARBA00023065"/>
    </source>
</evidence>
<dbReference type="PANTHER" id="PTHR43840">
    <property type="entry name" value="MITOCHONDRIAL METAL TRANSPORTER 1-RELATED"/>
    <property type="match status" value="1"/>
</dbReference>
<dbReference type="GO" id="GO:0016020">
    <property type="term" value="C:membrane"/>
    <property type="evidence" value="ECO:0007669"/>
    <property type="project" value="InterPro"/>
</dbReference>
<keyword evidence="12" id="KW-1185">Reference proteome</keyword>
<dbReference type="PANTHER" id="PTHR43840:SF13">
    <property type="entry name" value="CATION EFFLUX PROTEIN CYTOPLASMIC DOMAIN-CONTAINING PROTEIN"/>
    <property type="match status" value="1"/>
</dbReference>
<feature type="transmembrane region" description="Helical" evidence="8">
    <location>
        <begin position="210"/>
        <end position="229"/>
    </location>
</feature>
<feature type="transmembrane region" description="Helical" evidence="8">
    <location>
        <begin position="141"/>
        <end position="162"/>
    </location>
</feature>
<sequence>MASGSRPSSANGQDANQTSAPVEPGNTSPTALSHRSTITAHEQATDTITSLSPLNTANANAKDQAVEVTTLNGGDPLDLGRHRRENVSQKQMKADHPAANRRHMKKFYTRQNALIDQFLQSGDEERLAALDTVENGPKVKFAVNASFAVNLFLFVIQMYAAISTGSLSLFATAADAFMDLVSSLVMLITSRLAARPSVYKYPVGRTRIETIGIIMFCCLMTTVAIQLIIESGRALAGGERDSDQLHIIPIAFVAVAIFLKGTLCIYCFAFRRYPSVHVFFIDHRNDIVVNAFGLTMSIIGSRIVWYVDPIGAILIGVLIMGSWTANAFEQIWLLVGKSAPKEFISKLIYLVVTHDTRIGKVDTCRAYHAGQNYYVEVDIVMDEEMPLKVTHDVSQSLQRKLEGLANVERAYVHVDYENEHDIKEEHKPLYEVTQKRTIKQRVKELLARSKSEEA</sequence>
<keyword evidence="3 8" id="KW-0812">Transmembrane</keyword>
<keyword evidence="2" id="KW-0813">Transport</keyword>
<evidence type="ECO:0000256" key="2">
    <source>
        <dbReference type="ARBA" id="ARBA00022448"/>
    </source>
</evidence>
<evidence type="ECO:0000256" key="1">
    <source>
        <dbReference type="ARBA" id="ARBA00004127"/>
    </source>
</evidence>
<evidence type="ECO:0000259" key="9">
    <source>
        <dbReference type="Pfam" id="PF01545"/>
    </source>
</evidence>
<dbReference type="GO" id="GO:0008324">
    <property type="term" value="F:monoatomic cation transmembrane transporter activity"/>
    <property type="evidence" value="ECO:0007669"/>
    <property type="project" value="InterPro"/>
</dbReference>
<dbReference type="NCBIfam" id="TIGR01297">
    <property type="entry name" value="CDF"/>
    <property type="match status" value="1"/>
</dbReference>
<dbReference type="FunFam" id="3.30.70.1350:FF:000001">
    <property type="entry name" value="Metal tolerance protein 11"/>
    <property type="match status" value="1"/>
</dbReference>
<dbReference type="OrthoDB" id="78296at2759"/>
<dbReference type="InterPro" id="IPR002524">
    <property type="entry name" value="Cation_efflux"/>
</dbReference>
<dbReference type="InterPro" id="IPR058533">
    <property type="entry name" value="Cation_efflux_TM"/>
</dbReference>
<gene>
    <name evidence="11" type="ORF">CC80DRAFT_437263</name>
</gene>
<evidence type="ECO:0000259" key="10">
    <source>
        <dbReference type="Pfam" id="PF16916"/>
    </source>
</evidence>
<dbReference type="AlphaFoldDB" id="A0A6A5U8H2"/>
<evidence type="ECO:0000313" key="12">
    <source>
        <dbReference type="Proteomes" id="UP000800035"/>
    </source>
</evidence>
<keyword evidence="6 8" id="KW-0472">Membrane</keyword>
<dbReference type="GO" id="GO:0030003">
    <property type="term" value="P:intracellular monoatomic cation homeostasis"/>
    <property type="evidence" value="ECO:0007669"/>
    <property type="project" value="UniProtKB-ARBA"/>
</dbReference>
<dbReference type="InterPro" id="IPR036837">
    <property type="entry name" value="Cation_efflux_CTD_sf"/>
</dbReference>
<protein>
    <submittedName>
        <fullName evidence="11">Uncharacterized protein</fullName>
    </submittedName>
</protein>
<feature type="domain" description="Cation efflux protein cytoplasmic" evidence="10">
    <location>
        <begin position="356"/>
        <end position="415"/>
    </location>
</feature>
<comment type="subcellular location">
    <subcellularLocation>
        <location evidence="1">Endomembrane system</location>
        <topology evidence="1">Multi-pass membrane protein</topology>
    </subcellularLocation>
</comment>
<dbReference type="Gene3D" id="1.20.1510.10">
    <property type="entry name" value="Cation efflux protein transmembrane domain"/>
    <property type="match status" value="1"/>
</dbReference>
<feature type="transmembrane region" description="Helical" evidence="8">
    <location>
        <begin position="313"/>
        <end position="335"/>
    </location>
</feature>
<dbReference type="InterPro" id="IPR050291">
    <property type="entry name" value="CDF_Transporter"/>
</dbReference>
<accession>A0A6A5U8H2</accession>
<dbReference type="FunFam" id="1.20.1510.10:FF:000005">
    <property type="entry name" value="Putative Cation diffusion facilitator 1"/>
    <property type="match status" value="1"/>
</dbReference>
<dbReference type="SUPFAM" id="SSF160240">
    <property type="entry name" value="Cation efflux protein cytoplasmic domain-like"/>
    <property type="match status" value="1"/>
</dbReference>
<evidence type="ECO:0000256" key="3">
    <source>
        <dbReference type="ARBA" id="ARBA00022692"/>
    </source>
</evidence>
<name>A0A6A5U8H2_9PLEO</name>
<feature type="region of interest" description="Disordered" evidence="7">
    <location>
        <begin position="1"/>
        <end position="44"/>
    </location>
</feature>
<keyword evidence="5" id="KW-0406">Ion transport</keyword>
<feature type="transmembrane region" description="Helical" evidence="8">
    <location>
        <begin position="168"/>
        <end position="189"/>
    </location>
</feature>
<evidence type="ECO:0000256" key="6">
    <source>
        <dbReference type="ARBA" id="ARBA00023136"/>
    </source>
</evidence>
<dbReference type="SUPFAM" id="SSF161111">
    <property type="entry name" value="Cation efflux protein transmembrane domain-like"/>
    <property type="match status" value="1"/>
</dbReference>
<evidence type="ECO:0000256" key="4">
    <source>
        <dbReference type="ARBA" id="ARBA00022989"/>
    </source>
</evidence>
<feature type="transmembrane region" description="Helical" evidence="8">
    <location>
        <begin position="249"/>
        <end position="268"/>
    </location>
</feature>
<evidence type="ECO:0000256" key="8">
    <source>
        <dbReference type="SAM" id="Phobius"/>
    </source>
</evidence>
<evidence type="ECO:0000313" key="11">
    <source>
        <dbReference type="EMBL" id="KAF1961463.1"/>
    </source>
</evidence>
<organism evidence="11 12">
    <name type="scientific">Byssothecium circinans</name>
    <dbReference type="NCBI Taxonomy" id="147558"/>
    <lineage>
        <taxon>Eukaryota</taxon>
        <taxon>Fungi</taxon>
        <taxon>Dikarya</taxon>
        <taxon>Ascomycota</taxon>
        <taxon>Pezizomycotina</taxon>
        <taxon>Dothideomycetes</taxon>
        <taxon>Pleosporomycetidae</taxon>
        <taxon>Pleosporales</taxon>
        <taxon>Massarineae</taxon>
        <taxon>Massarinaceae</taxon>
        <taxon>Byssothecium</taxon>
    </lineage>
</organism>
<dbReference type="Pfam" id="PF01545">
    <property type="entry name" value="Cation_efflux"/>
    <property type="match status" value="1"/>
</dbReference>
<dbReference type="Proteomes" id="UP000800035">
    <property type="component" value="Unassembled WGS sequence"/>
</dbReference>
<feature type="region of interest" description="Disordered" evidence="7">
    <location>
        <begin position="70"/>
        <end position="99"/>
    </location>
</feature>
<dbReference type="Pfam" id="PF16916">
    <property type="entry name" value="ZT_dimer"/>
    <property type="match status" value="1"/>
</dbReference>
<reference evidence="11" key="1">
    <citation type="journal article" date="2020" name="Stud. Mycol.">
        <title>101 Dothideomycetes genomes: a test case for predicting lifestyles and emergence of pathogens.</title>
        <authorList>
            <person name="Haridas S."/>
            <person name="Albert R."/>
            <person name="Binder M."/>
            <person name="Bloem J."/>
            <person name="Labutti K."/>
            <person name="Salamov A."/>
            <person name="Andreopoulos B."/>
            <person name="Baker S."/>
            <person name="Barry K."/>
            <person name="Bills G."/>
            <person name="Bluhm B."/>
            <person name="Cannon C."/>
            <person name="Castanera R."/>
            <person name="Culley D."/>
            <person name="Daum C."/>
            <person name="Ezra D."/>
            <person name="Gonzalez J."/>
            <person name="Henrissat B."/>
            <person name="Kuo A."/>
            <person name="Liang C."/>
            <person name="Lipzen A."/>
            <person name="Lutzoni F."/>
            <person name="Magnuson J."/>
            <person name="Mondo S."/>
            <person name="Nolan M."/>
            <person name="Ohm R."/>
            <person name="Pangilinan J."/>
            <person name="Park H.-J."/>
            <person name="Ramirez L."/>
            <person name="Alfaro M."/>
            <person name="Sun H."/>
            <person name="Tritt A."/>
            <person name="Yoshinaga Y."/>
            <person name="Zwiers L.-H."/>
            <person name="Turgeon B."/>
            <person name="Goodwin S."/>
            <person name="Spatafora J."/>
            <person name="Crous P."/>
            <person name="Grigoriev I."/>
        </authorList>
    </citation>
    <scope>NUCLEOTIDE SEQUENCE</scope>
    <source>
        <strain evidence="11">CBS 675.92</strain>
    </source>
</reference>
<evidence type="ECO:0000256" key="7">
    <source>
        <dbReference type="SAM" id="MobiDB-lite"/>
    </source>
</evidence>
<dbReference type="InterPro" id="IPR027469">
    <property type="entry name" value="Cation_efflux_TMD_sf"/>
</dbReference>
<dbReference type="EMBL" id="ML976981">
    <property type="protein sequence ID" value="KAF1961463.1"/>
    <property type="molecule type" value="Genomic_DNA"/>
</dbReference>
<dbReference type="Gene3D" id="3.30.70.1350">
    <property type="entry name" value="Cation efflux protein, cytoplasmic domain"/>
    <property type="match status" value="1"/>
</dbReference>